<evidence type="ECO:0000313" key="6">
    <source>
        <dbReference type="Proteomes" id="UP000008320"/>
    </source>
</evidence>
<keyword evidence="1" id="KW-0677">Repeat</keyword>
<dbReference type="Pfam" id="PF12796">
    <property type="entry name" value="Ank_2"/>
    <property type="match status" value="4"/>
</dbReference>
<keyword evidence="2 3" id="KW-0040">ANK repeat</keyword>
<dbReference type="PROSITE" id="PS50297">
    <property type="entry name" value="ANK_REP_REGION"/>
    <property type="match status" value="3"/>
</dbReference>
<dbReference type="Proteomes" id="UP000008320">
    <property type="component" value="Chromosome"/>
</dbReference>
<feature type="repeat" description="ANK" evidence="3">
    <location>
        <begin position="1049"/>
        <end position="1072"/>
    </location>
</feature>
<evidence type="ECO:0000256" key="1">
    <source>
        <dbReference type="ARBA" id="ARBA00022737"/>
    </source>
</evidence>
<dbReference type="PANTHER" id="PTHR24198">
    <property type="entry name" value="ANKYRIN REPEAT AND PROTEIN KINASE DOMAIN-CONTAINING PROTEIN"/>
    <property type="match status" value="1"/>
</dbReference>
<feature type="region of interest" description="Disordered" evidence="4">
    <location>
        <begin position="1431"/>
        <end position="1463"/>
    </location>
</feature>
<dbReference type="InterPro" id="IPR002110">
    <property type="entry name" value="Ankyrin_rpt"/>
</dbReference>
<feature type="region of interest" description="Disordered" evidence="4">
    <location>
        <begin position="1"/>
        <end position="112"/>
    </location>
</feature>
<evidence type="ECO:0000256" key="2">
    <source>
        <dbReference type="ARBA" id="ARBA00023043"/>
    </source>
</evidence>
<feature type="compositionally biased region" description="Low complexity" evidence="4">
    <location>
        <begin position="237"/>
        <end position="246"/>
    </location>
</feature>
<dbReference type="Pfam" id="PF13637">
    <property type="entry name" value="Ank_4"/>
    <property type="match status" value="1"/>
</dbReference>
<dbReference type="EMBL" id="CP000236">
    <property type="protein sequence ID" value="ABD45276.1"/>
    <property type="molecule type" value="Genomic_DNA"/>
</dbReference>
<feature type="compositionally biased region" description="Acidic residues" evidence="4">
    <location>
        <begin position="142"/>
        <end position="154"/>
    </location>
</feature>
<keyword evidence="6" id="KW-1185">Reference proteome</keyword>
<feature type="region of interest" description="Disordered" evidence="4">
    <location>
        <begin position="125"/>
        <end position="176"/>
    </location>
</feature>
<dbReference type="SUPFAM" id="SSF48403">
    <property type="entry name" value="Ankyrin repeat"/>
    <property type="match status" value="4"/>
</dbReference>
<dbReference type="HOGENOM" id="CLU_250614_0_0_5"/>
<dbReference type="PROSITE" id="PS50088">
    <property type="entry name" value="ANK_REPEAT"/>
    <property type="match status" value="4"/>
</dbReference>
<feature type="repeat" description="ANK" evidence="3">
    <location>
        <begin position="828"/>
        <end position="865"/>
    </location>
</feature>
<dbReference type="KEGG" id="ech:ECH_0684"/>
<feature type="region of interest" description="Disordered" evidence="4">
    <location>
        <begin position="196"/>
        <end position="216"/>
    </location>
</feature>
<dbReference type="PANTHER" id="PTHR24198:SF165">
    <property type="entry name" value="ANKYRIN REPEAT-CONTAINING PROTEIN-RELATED"/>
    <property type="match status" value="1"/>
</dbReference>
<dbReference type="OrthoDB" id="7163289at2"/>
<feature type="compositionally biased region" description="Polar residues" evidence="4">
    <location>
        <begin position="7"/>
        <end position="28"/>
    </location>
</feature>
<feature type="repeat" description="ANK" evidence="3">
    <location>
        <begin position="507"/>
        <end position="540"/>
    </location>
</feature>
<dbReference type="RefSeq" id="WP_011452759.1">
    <property type="nucleotide sequence ID" value="NC_007799.1"/>
</dbReference>
<feature type="region of interest" description="Disordered" evidence="4">
    <location>
        <begin position="229"/>
        <end position="250"/>
    </location>
</feature>
<protein>
    <submittedName>
        <fullName evidence="5">Ankyrin repeat protein</fullName>
    </submittedName>
</protein>
<accession>Q2GGE3</accession>
<dbReference type="eggNOG" id="COG0666">
    <property type="taxonomic scope" value="Bacteria"/>
</dbReference>
<proteinExistence type="predicted"/>
<feature type="compositionally biased region" description="Polar residues" evidence="4">
    <location>
        <begin position="1445"/>
        <end position="1463"/>
    </location>
</feature>
<feature type="compositionally biased region" description="Acidic residues" evidence="4">
    <location>
        <begin position="92"/>
        <end position="103"/>
    </location>
</feature>
<feature type="repeat" description="ANK" evidence="3">
    <location>
        <begin position="795"/>
        <end position="827"/>
    </location>
</feature>
<feature type="region of interest" description="Disordered" evidence="4">
    <location>
        <begin position="1262"/>
        <end position="1298"/>
    </location>
</feature>
<evidence type="ECO:0000313" key="5">
    <source>
        <dbReference type="EMBL" id="ABD45276.1"/>
    </source>
</evidence>
<sequence>MADPKQDNLQQNPNSQEDNIQSSDQVNPQPGGEDQQHVEGQPPLAQPVEEGAVGGLDVADLPSQQETGETVEEGLYAVPLPKDQRPTPTQVLEEDPSVEEEEIAPPLPPRGDVAELQEAVEEDPLYAVPLPKGQRPAPTQVLEEDPSVEEEEEIAPPLPPRNNVGEVEPQEDPIYQGIPGHQEEMEEDPYASLDQVSQGAGADGIQENPVPQEAGEELEEDIYQDPADFQGLGQGGQQLDQAGYQGPSIGDRQLVNGPYGFNDGSYAMEFDDVMWEGVRDAVIHDEEIDPKFLVTDGLMRHICDKIVQSEGNLPEPDLEEIVSILKNDKEGISELINEPVQVDIPNNPVREGRNVMTLLHLAYAYNVDPRIINAIESVENSFGESGLDGYNIQDADGNLPLHHAAKNCNGQVLDNCISKTNSNIINIRNFGNQSPLHVMVQNPGCSIGNIQVANECGMDFNLIDHPTGRMPIHYAAEAASSEVLSYVIRNTKAESPQASAVNTQDVNGRTPLHCAAISGNSKGLSVMLLQNGVDCAVRDKNYSTPLHYAVAGNDIKSIKNLCSVKGRVQGVKSSAASLLCEDLQGDTPLHIACKVEGTKAFETVRQSIKKHHGKQVLQELLIREGSGPRLNVSGFGSQSILSGVSGDLYGYLNSQNFPTSPVHAAVKANNLQLLNLFLKKSPDILRQSSPNGFNPVHMAALFADVKTVKLIIENASGEEVNAQSDSTLTPLHLACIRGDGSIIKRMVEHESVNVNQTMGPDQNTVLQYAINRGNHSLIKRLLSHPSIDLNVRNADGKTSAHSAMEKGDLKTVKALCNAGADVNTVDNNGRSVISSAIYSGQNEKKLVPIVKLLLNSGAKIGQSEDKNILLQKCINSGYNKLLDLLLEQGERINVEGKASPLVSAVVSGNTHAVKKLVASGGDINQKVSDENSIHYKNSLLMIAVENTDLVMLELLSSKGCNATAVGRDGNTACHMLVNHQEKGFAEKGVKTLISKGGRTARDILSKQNSNGDTPLHLALKLSGTKIASAMISALDKKDFSKIAGAKNDAGETLLHVAVNSGNPDLVKLLVSNLNKDVLEALACTPNNNGDTPLHCALKNYDGKCARIILEGCDKRDLSAVIGVQNLYGNTALHLALRPGAEGLQTIQQGLNEVVDLMLNGLDKESLSSTVNVRNDEGKTPVHYAVSGDSTYSKKLIKACSCDTLTIPSLDGKLLSGCVEGESHLKKPKTILDKVLGRSVYKTLLKYEAKAAVHGLHGPDFSSPKSLQEGIQSGKFQGVSSSSESLSEKEIQSEQVQGSSPFQEFIPSVPVYKTLDGVEEGVDSSKSQKSVLHRLPSYSPELNTITMSPTVSLGASAKESGFETDTVSVSSSVEEISSLSSSGLSSLSSRGLSSSSESLFLSGIFDKGEGQHKASEEQLQELSEEITDIVQGLPPITSEDIGAQAVSPSTSQGADVKKSSCQSK</sequence>
<dbReference type="InterPro" id="IPR036770">
    <property type="entry name" value="Ankyrin_rpt-contain_sf"/>
</dbReference>
<dbReference type="SMART" id="SM00248">
    <property type="entry name" value="ANK"/>
    <property type="match status" value="20"/>
</dbReference>
<dbReference type="STRING" id="205920.ECH_0684"/>
<dbReference type="Gene3D" id="1.25.40.20">
    <property type="entry name" value="Ankyrin repeat-containing domain"/>
    <property type="match status" value="6"/>
</dbReference>
<gene>
    <name evidence="5" type="ordered locus">ECH_0684</name>
</gene>
<reference evidence="5 6" key="1">
    <citation type="journal article" date="2006" name="PLoS Genet.">
        <title>Comparative genomics of emerging human ehrlichiosis agents.</title>
        <authorList>
            <person name="Dunning Hotopp J.C."/>
            <person name="Lin M."/>
            <person name="Madupu R."/>
            <person name="Crabtree J."/>
            <person name="Angiuoli S.V."/>
            <person name="Eisen J.A."/>
            <person name="Seshadri R."/>
            <person name="Ren Q."/>
            <person name="Wu M."/>
            <person name="Utterback T.R."/>
            <person name="Smith S."/>
            <person name="Lewis M."/>
            <person name="Khouri H."/>
            <person name="Zhang C."/>
            <person name="Niu H."/>
            <person name="Lin Q."/>
            <person name="Ohashi N."/>
            <person name="Zhi N."/>
            <person name="Nelson W."/>
            <person name="Brinkac L.M."/>
            <person name="Dodson R.J."/>
            <person name="Rosovitz M.J."/>
            <person name="Sundaram J."/>
            <person name="Daugherty S.C."/>
            <person name="Davidsen T."/>
            <person name="Durkin A.S."/>
            <person name="Gwinn M."/>
            <person name="Haft D.H."/>
            <person name="Selengut J.D."/>
            <person name="Sullivan S.A."/>
            <person name="Zafar N."/>
            <person name="Zhou L."/>
            <person name="Benahmed F."/>
            <person name="Forberger H."/>
            <person name="Halpin R."/>
            <person name="Mulligan S."/>
            <person name="Robinson J."/>
            <person name="White O."/>
            <person name="Rikihisa Y."/>
            <person name="Tettelin H."/>
        </authorList>
    </citation>
    <scope>NUCLEOTIDE SEQUENCE [LARGE SCALE GENOMIC DNA]</scope>
    <source>
        <strain evidence="6">ATCC CRL-10679 / Arkansas</strain>
    </source>
</reference>
<evidence type="ECO:0000256" key="4">
    <source>
        <dbReference type="SAM" id="MobiDB-lite"/>
    </source>
</evidence>
<evidence type="ECO:0000256" key="3">
    <source>
        <dbReference type="PROSITE-ProRule" id="PRU00023"/>
    </source>
</evidence>
<feature type="compositionally biased region" description="Polar residues" evidence="4">
    <location>
        <begin position="1262"/>
        <end position="1278"/>
    </location>
</feature>
<organism evidence="5 6">
    <name type="scientific">Ehrlichia chaffeensis (strain ATCC CRL-10679 / Arkansas)</name>
    <dbReference type="NCBI Taxonomy" id="205920"/>
    <lineage>
        <taxon>Bacteria</taxon>
        <taxon>Pseudomonadati</taxon>
        <taxon>Pseudomonadota</taxon>
        <taxon>Alphaproteobacteria</taxon>
        <taxon>Rickettsiales</taxon>
        <taxon>Anaplasmataceae</taxon>
        <taxon>Ehrlichia</taxon>
    </lineage>
</organism>
<name>Q2GGE3_EHRCR</name>